<dbReference type="InterPro" id="IPR006224">
    <property type="entry name" value="PsdUridine_synth_RluA-like_CS"/>
</dbReference>
<feature type="domain" description="Pseudouridine synthase RsuA/RluA-like" evidence="2">
    <location>
        <begin position="88"/>
        <end position="228"/>
    </location>
</feature>
<dbReference type="CDD" id="cd02869">
    <property type="entry name" value="PseudoU_synth_RluA_like"/>
    <property type="match status" value="1"/>
</dbReference>
<evidence type="ECO:0000313" key="3">
    <source>
        <dbReference type="EMBL" id="PXY00774.1"/>
    </source>
</evidence>
<evidence type="ECO:0000256" key="1">
    <source>
        <dbReference type="ARBA" id="ARBA00010876"/>
    </source>
</evidence>
<dbReference type="InterPro" id="IPR006145">
    <property type="entry name" value="PsdUridine_synth_RsuA/RluA"/>
</dbReference>
<dbReference type="GO" id="GO:0003723">
    <property type="term" value="F:RNA binding"/>
    <property type="evidence" value="ECO:0007669"/>
    <property type="project" value="InterPro"/>
</dbReference>
<dbReference type="InterPro" id="IPR050188">
    <property type="entry name" value="RluA_PseudoU_synthase"/>
</dbReference>
<accession>A0A2V4A9X8</accession>
<dbReference type="Pfam" id="PF00849">
    <property type="entry name" value="PseudoU_synth_2"/>
    <property type="match status" value="1"/>
</dbReference>
<sequence length="301" mass="33815">MVVIEAHVVPEGTESIRLQEYALHIFSGINTNQGIKKAIKRGLIRVNGLQASTGLWVKAGFKIELCDLELPPSKIYKLPLEVVYEDDHIAIINKPGGISVSGNRFRTVQNALPYNLRPSMRKNALPVFRPVHRIDSPTCGLLLVAKTADASAKLGKQFEDRLVKKRYRAVVIGSLHEKGKIDMQVDDKDAVSTFKLVKKSPSIRNRFLSMVDLYPETGRTHQLRIHMAGIGNPILGDKIYGTEGEILRGKGLFLCAAELQFTHPDSGEEMSISIDPPYKFGRFMEMEEKRWEKYNSESEIV</sequence>
<dbReference type="OrthoDB" id="9807829at2"/>
<comment type="caution">
    <text evidence="3">The sequence shown here is derived from an EMBL/GenBank/DDBJ whole genome shotgun (WGS) entry which is preliminary data.</text>
</comment>
<protein>
    <submittedName>
        <fullName evidence="3">RNA pseudouridine synthase</fullName>
    </submittedName>
</protein>
<dbReference type="Gene3D" id="3.30.2350.10">
    <property type="entry name" value="Pseudouridine synthase"/>
    <property type="match status" value="1"/>
</dbReference>
<keyword evidence="4" id="KW-1185">Reference proteome</keyword>
<dbReference type="Proteomes" id="UP000248079">
    <property type="component" value="Unassembled WGS sequence"/>
</dbReference>
<gene>
    <name evidence="3" type="ORF">DF185_12780</name>
</gene>
<dbReference type="GO" id="GO:0000455">
    <property type="term" value="P:enzyme-directed rRNA pseudouridine synthesis"/>
    <property type="evidence" value="ECO:0007669"/>
    <property type="project" value="TreeGrafter"/>
</dbReference>
<dbReference type="PROSITE" id="PS01129">
    <property type="entry name" value="PSI_RLU"/>
    <property type="match status" value="1"/>
</dbReference>
<dbReference type="PANTHER" id="PTHR21600">
    <property type="entry name" value="MITOCHONDRIAL RNA PSEUDOURIDINE SYNTHASE"/>
    <property type="match status" value="1"/>
</dbReference>
<dbReference type="GO" id="GO:0009982">
    <property type="term" value="F:pseudouridine synthase activity"/>
    <property type="evidence" value="ECO:0007669"/>
    <property type="project" value="InterPro"/>
</dbReference>
<dbReference type="RefSeq" id="WP_110361140.1">
    <property type="nucleotide sequence ID" value="NZ_QFLI01000005.1"/>
</dbReference>
<dbReference type="InterPro" id="IPR020103">
    <property type="entry name" value="PsdUridine_synth_cat_dom_sf"/>
</dbReference>
<evidence type="ECO:0000313" key="4">
    <source>
        <dbReference type="Proteomes" id="UP000248079"/>
    </source>
</evidence>
<dbReference type="GO" id="GO:0140098">
    <property type="term" value="F:catalytic activity, acting on RNA"/>
    <property type="evidence" value="ECO:0007669"/>
    <property type="project" value="UniProtKB-ARBA"/>
</dbReference>
<comment type="similarity">
    <text evidence="1">Belongs to the pseudouridine synthase RluA family.</text>
</comment>
<dbReference type="SUPFAM" id="SSF55120">
    <property type="entry name" value="Pseudouridine synthase"/>
    <property type="match status" value="1"/>
</dbReference>
<dbReference type="AlphaFoldDB" id="A0A2V4A9X8"/>
<evidence type="ECO:0000259" key="2">
    <source>
        <dbReference type="Pfam" id="PF00849"/>
    </source>
</evidence>
<reference evidence="3 4" key="1">
    <citation type="submission" date="2018-05" db="EMBL/GenBank/DDBJ databases">
        <title>Marinifilum breve JC075T sp. nov., a marine bacterium isolated from Yongle Blue Hole in the South China Sea.</title>
        <authorList>
            <person name="Fu T."/>
        </authorList>
    </citation>
    <scope>NUCLEOTIDE SEQUENCE [LARGE SCALE GENOMIC DNA]</scope>
    <source>
        <strain evidence="3 4">JC075</strain>
    </source>
</reference>
<dbReference type="PANTHER" id="PTHR21600:SF87">
    <property type="entry name" value="RNA PSEUDOURIDYLATE SYNTHASE DOMAIN-CONTAINING PROTEIN 1"/>
    <property type="match status" value="1"/>
</dbReference>
<dbReference type="EMBL" id="QFLI01000005">
    <property type="protein sequence ID" value="PXY00774.1"/>
    <property type="molecule type" value="Genomic_DNA"/>
</dbReference>
<name>A0A2V4A9X8_9BACT</name>
<proteinExistence type="inferred from homology"/>
<organism evidence="3 4">
    <name type="scientific">Marinifilum breve</name>
    <dbReference type="NCBI Taxonomy" id="2184082"/>
    <lineage>
        <taxon>Bacteria</taxon>
        <taxon>Pseudomonadati</taxon>
        <taxon>Bacteroidota</taxon>
        <taxon>Bacteroidia</taxon>
        <taxon>Marinilabiliales</taxon>
        <taxon>Marinifilaceae</taxon>
    </lineage>
</organism>